<organism evidence="2">
    <name type="scientific">Arundo donax</name>
    <name type="common">Giant reed</name>
    <name type="synonym">Donax arundinaceus</name>
    <dbReference type="NCBI Taxonomy" id="35708"/>
    <lineage>
        <taxon>Eukaryota</taxon>
        <taxon>Viridiplantae</taxon>
        <taxon>Streptophyta</taxon>
        <taxon>Embryophyta</taxon>
        <taxon>Tracheophyta</taxon>
        <taxon>Spermatophyta</taxon>
        <taxon>Magnoliopsida</taxon>
        <taxon>Liliopsida</taxon>
        <taxon>Poales</taxon>
        <taxon>Poaceae</taxon>
        <taxon>PACMAD clade</taxon>
        <taxon>Arundinoideae</taxon>
        <taxon>Arundineae</taxon>
        <taxon>Arundo</taxon>
    </lineage>
</organism>
<evidence type="ECO:0000256" key="1">
    <source>
        <dbReference type="SAM" id="Phobius"/>
    </source>
</evidence>
<sequence length="208" mass="24338">MTPASLVRHCFIPVTTWPSLLPFWTSVVWRWWGHEGSHTHWTIRSSRPAHSHASHERSTVGAHHHVKAHREEASRLQWPAREDHTRHRTTSGEVTGKPWATEWWKTRHTERIRHAKTTSETKAITHHVGREATPSHHWPAYHWHLRRPHHPPSSSPSLRFLVAFFFFLTFLFLLIFIVVKQHNILIISSFISTDSLCLFLLSLGLGRN</sequence>
<protein>
    <submittedName>
        <fullName evidence="2">Uncharacterized protein</fullName>
    </submittedName>
</protein>
<dbReference type="EMBL" id="GBRH01201755">
    <property type="protein sequence ID" value="JAD96140.1"/>
    <property type="molecule type" value="Transcribed_RNA"/>
</dbReference>
<keyword evidence="1" id="KW-1133">Transmembrane helix</keyword>
<evidence type="ECO:0000313" key="2">
    <source>
        <dbReference type="EMBL" id="JAD96140.1"/>
    </source>
</evidence>
<accession>A0A0A9EE71</accession>
<name>A0A0A9EE71_ARUDO</name>
<reference evidence="2" key="1">
    <citation type="submission" date="2014-09" db="EMBL/GenBank/DDBJ databases">
        <authorList>
            <person name="Magalhaes I.L.F."/>
            <person name="Oliveira U."/>
            <person name="Santos F.R."/>
            <person name="Vidigal T.H.D.A."/>
            <person name="Brescovit A.D."/>
            <person name="Santos A.J."/>
        </authorList>
    </citation>
    <scope>NUCLEOTIDE SEQUENCE</scope>
    <source>
        <tissue evidence="2">Shoot tissue taken approximately 20 cm above the soil surface</tissue>
    </source>
</reference>
<reference evidence="2" key="2">
    <citation type="journal article" date="2015" name="Data Brief">
        <title>Shoot transcriptome of the giant reed, Arundo donax.</title>
        <authorList>
            <person name="Barrero R.A."/>
            <person name="Guerrero F.D."/>
            <person name="Moolhuijzen P."/>
            <person name="Goolsby J.A."/>
            <person name="Tidwell J."/>
            <person name="Bellgard S.E."/>
            <person name="Bellgard M.I."/>
        </authorList>
    </citation>
    <scope>NUCLEOTIDE SEQUENCE</scope>
    <source>
        <tissue evidence="2">Shoot tissue taken approximately 20 cm above the soil surface</tissue>
    </source>
</reference>
<dbReference type="AlphaFoldDB" id="A0A0A9EE71"/>
<proteinExistence type="predicted"/>
<feature type="transmembrane region" description="Helical" evidence="1">
    <location>
        <begin position="184"/>
        <end position="205"/>
    </location>
</feature>
<keyword evidence="1" id="KW-0472">Membrane</keyword>
<feature type="transmembrane region" description="Helical" evidence="1">
    <location>
        <begin position="157"/>
        <end position="178"/>
    </location>
</feature>
<keyword evidence="1" id="KW-0812">Transmembrane</keyword>